<dbReference type="Pfam" id="PF12706">
    <property type="entry name" value="Lactamase_B_2"/>
    <property type="match status" value="1"/>
</dbReference>
<reference evidence="2 3" key="1">
    <citation type="submission" date="2021-03" db="EMBL/GenBank/DDBJ databases">
        <title>Genomic Encyclopedia of Type Strains, Phase IV (KMG-IV): sequencing the most valuable type-strain genomes for metagenomic binning, comparative biology and taxonomic classification.</title>
        <authorList>
            <person name="Goeker M."/>
        </authorList>
    </citation>
    <scope>NUCLEOTIDE SEQUENCE [LARGE SCALE GENOMIC DNA]</scope>
    <source>
        <strain evidence="2 3">DSM 28650</strain>
    </source>
</reference>
<feature type="domain" description="Metallo-beta-lactamase" evidence="1">
    <location>
        <begin position="48"/>
        <end position="239"/>
    </location>
</feature>
<proteinExistence type="predicted"/>
<dbReference type="SUPFAM" id="SSF56281">
    <property type="entry name" value="Metallo-hydrolase/oxidoreductase"/>
    <property type="match status" value="1"/>
</dbReference>
<dbReference type="Proteomes" id="UP001519308">
    <property type="component" value="Unassembled WGS sequence"/>
</dbReference>
<dbReference type="PANTHER" id="PTHR42663">
    <property type="entry name" value="HYDROLASE C777.06C-RELATED-RELATED"/>
    <property type="match status" value="1"/>
</dbReference>
<dbReference type="GO" id="GO:0103043">
    <property type="term" value="F:phosphoribosyl 1,2-cyclic phosphate phosphodiesterase activity"/>
    <property type="evidence" value="ECO:0007669"/>
    <property type="project" value="UniProtKB-EC"/>
</dbReference>
<evidence type="ECO:0000259" key="1">
    <source>
        <dbReference type="Pfam" id="PF12706"/>
    </source>
</evidence>
<gene>
    <name evidence="2" type="ORF">J2Z44_002577</name>
</gene>
<comment type="caution">
    <text evidence="2">The sequence shown here is derived from an EMBL/GenBank/DDBJ whole genome shotgun (WGS) entry which is preliminary data.</text>
</comment>
<organism evidence="2 3">
    <name type="scientific">Clostridium punense</name>
    <dbReference type="NCBI Taxonomy" id="1054297"/>
    <lineage>
        <taxon>Bacteria</taxon>
        <taxon>Bacillati</taxon>
        <taxon>Bacillota</taxon>
        <taxon>Clostridia</taxon>
        <taxon>Eubacteriales</taxon>
        <taxon>Clostridiaceae</taxon>
        <taxon>Clostridium</taxon>
    </lineage>
</organism>
<protein>
    <submittedName>
        <fullName evidence="2">Phosphoribosyl 1,2-cyclic phosphate phosphodiesterase</fullName>
        <ecNumber evidence="2">3.1.4.55</ecNumber>
    </submittedName>
</protein>
<keyword evidence="3" id="KW-1185">Reference proteome</keyword>
<dbReference type="Gene3D" id="3.60.15.10">
    <property type="entry name" value="Ribonuclease Z/Hydroxyacylglutathione hydrolase-like"/>
    <property type="match status" value="1"/>
</dbReference>
<dbReference type="RefSeq" id="WP_161624470.1">
    <property type="nucleotide sequence ID" value="NZ_JAGGLL010000019.1"/>
</dbReference>
<name>A0ABS4K4P1_9CLOT</name>
<dbReference type="EMBL" id="JAGGLL010000019">
    <property type="protein sequence ID" value="MBP2022754.1"/>
    <property type="molecule type" value="Genomic_DNA"/>
</dbReference>
<dbReference type="EC" id="3.1.4.55" evidence="2"/>
<accession>A0ABS4K4P1</accession>
<dbReference type="InterPro" id="IPR001279">
    <property type="entry name" value="Metallo-B-lactamas"/>
</dbReference>
<sequence length="282" mass="32006">MRIMFLGTSAATSCPLVFCNCTVCKNGRTKKGKDIRKRSSLLINEDLLIDLGPDVPTSSSMYNIDLTKVKYILQTHGHSDHFDAGHLITRLQEYAPENVENISLLASKGTIKSLNRRLKAEEPDANLFDEDWQRRLSMDIRYMDNGDCIKLGRYFITAVESLHDISENSLIYVVNSNEKSILYGTDLLRLSDRAWDTLKRFELDVVILDHTYGEGFNAGGHLDSGQVIDIITKMKIEKIIHENSMIYATHISHEGNDIHEVMDKLVNKNGYHIAYDGLELNL</sequence>
<dbReference type="InterPro" id="IPR036866">
    <property type="entry name" value="RibonucZ/Hydroxyglut_hydro"/>
</dbReference>
<evidence type="ECO:0000313" key="3">
    <source>
        <dbReference type="Proteomes" id="UP001519308"/>
    </source>
</evidence>
<keyword evidence="2" id="KW-0378">Hydrolase</keyword>
<evidence type="ECO:0000313" key="2">
    <source>
        <dbReference type="EMBL" id="MBP2022754.1"/>
    </source>
</evidence>
<dbReference type="PANTHER" id="PTHR42663:SF6">
    <property type="entry name" value="HYDROLASE C777.06C-RELATED"/>
    <property type="match status" value="1"/>
</dbReference>